<dbReference type="InterPro" id="IPR014710">
    <property type="entry name" value="RmlC-like_jellyroll"/>
</dbReference>
<dbReference type="PROSITE" id="PS50885">
    <property type="entry name" value="HAMP"/>
    <property type="match status" value="1"/>
</dbReference>
<dbReference type="InterPro" id="IPR009057">
    <property type="entry name" value="Homeodomain-like_sf"/>
</dbReference>
<evidence type="ECO:0000259" key="10">
    <source>
        <dbReference type="PROSITE" id="PS50885"/>
    </source>
</evidence>
<dbReference type="GO" id="GO:0000155">
    <property type="term" value="F:phosphorelay sensor kinase activity"/>
    <property type="evidence" value="ECO:0007669"/>
    <property type="project" value="InterPro"/>
</dbReference>
<sequence>MKNLFGRFTQFYQDLKLQTKFSIALILAVTVPVLMFGFFFYSRLYDMVVSYTIQQEQDASAKTSPIIEDTVQTVVDTSDRLTELPFFDTLFHMPVDAPFSSLAGSKQAEEFQKEVNALADGELITSIRIYLGEENDTAPLFSAPYTKDIFAPMSQARGTYWHGIFQGDSGITQLYCPSFYLGQKEQENYGDMAYIRAVSLYYEGAPHTCYAAVYYSSEQINQILSDNLGLDGSVSYIVNERNSLVASSDISLSGIYWLDYESIEDSVMSSNNFIERTIVNEKVYACFYRISQPGWFMVTILPSRPLIHQGNTLMVQYGVLYIAFLIFAVILANILARSITNRISSVISQMRQVRQGLPVPLDGPTAHDEIGDLIDTYNYMTRKIDKLIEDQGKAAEDLRIAEFNSLQAQINPHFLYNTMDMINWLAQQGRTEEVSNAVQNLSRFYKLTLSRKKGISTIAQEEEHVSIYIHLQNMRYHDSISFISDIPDELMEYQIPKLTLQPVIENAVLHGILEKDSKSGTIVLTGWMEDEDIVLLISDDGVGIPPEKLPGIISGDGSSSSKGTNIAVYNTHRRLQILYGSKYGLSYSSEQGIGTEVQIRIPAQKEYQSPYVHSTRSYGDKTVFPLVSVSDQKETSSTDAVSPETLLHYSQKLTQNLYNLQNLHKLSDKLPKDENLYILTHSVTRDFPSHTHNYFELNYVCSGSLINVIDGNEIYMTAGDLVFLNKKAIHALRYQQPDTLLINFCLFPEIFSRTLSSFYEEDNLVSDFFREECPEKKNYIFFSLGHSLHAQSILTSIIQEYADNEFHQSFSLEAFFLLLFSYLSTSEEYSYYGIDIRTHQMVEYLQGHCLNKSLESIASHFQYTAEQFDCHLKKRTGRNSESFIQEERLKQALKLLADPKMNIYQIVNICGYKDTDEFFEIFQQKFHITPPEYRKQFL</sequence>
<dbReference type="InterPro" id="IPR018060">
    <property type="entry name" value="HTH_AraC"/>
</dbReference>
<evidence type="ECO:0000256" key="5">
    <source>
        <dbReference type="ARBA" id="ARBA00023015"/>
    </source>
</evidence>
<dbReference type="Gene3D" id="6.10.340.10">
    <property type="match status" value="1"/>
</dbReference>
<dbReference type="Pfam" id="PF06580">
    <property type="entry name" value="His_kinase"/>
    <property type="match status" value="1"/>
</dbReference>
<evidence type="ECO:0000256" key="4">
    <source>
        <dbReference type="ARBA" id="ARBA00022777"/>
    </source>
</evidence>
<dbReference type="Proteomes" id="UP000823842">
    <property type="component" value="Unassembled WGS sequence"/>
</dbReference>
<dbReference type="SUPFAM" id="SSF51182">
    <property type="entry name" value="RmlC-like cupins"/>
    <property type="match status" value="1"/>
</dbReference>
<accession>A0A9D2LSY9</accession>
<evidence type="ECO:0000313" key="12">
    <source>
        <dbReference type="Proteomes" id="UP000823842"/>
    </source>
</evidence>
<dbReference type="PANTHER" id="PTHR34220">
    <property type="entry name" value="SENSOR HISTIDINE KINASE YPDA"/>
    <property type="match status" value="1"/>
</dbReference>
<keyword evidence="3" id="KW-0808">Transferase</keyword>
<keyword evidence="8" id="KW-0472">Membrane</keyword>
<dbReference type="SUPFAM" id="SSF46689">
    <property type="entry name" value="Homeodomain-like"/>
    <property type="match status" value="1"/>
</dbReference>
<dbReference type="GO" id="GO:0016020">
    <property type="term" value="C:membrane"/>
    <property type="evidence" value="ECO:0007669"/>
    <property type="project" value="UniProtKB-SubCell"/>
</dbReference>
<dbReference type="PROSITE" id="PS01124">
    <property type="entry name" value="HTH_ARAC_FAMILY_2"/>
    <property type="match status" value="1"/>
</dbReference>
<dbReference type="SMART" id="SM00342">
    <property type="entry name" value="HTH_ARAC"/>
    <property type="match status" value="1"/>
</dbReference>
<dbReference type="InterPro" id="IPR003660">
    <property type="entry name" value="HAMP_dom"/>
</dbReference>
<reference evidence="11" key="2">
    <citation type="submission" date="2021-04" db="EMBL/GenBank/DDBJ databases">
        <authorList>
            <person name="Gilroy R."/>
        </authorList>
    </citation>
    <scope>NUCLEOTIDE SEQUENCE</scope>
    <source>
        <strain evidence="11">ChiSjej1B19-5720</strain>
    </source>
</reference>
<dbReference type="InterPro" id="IPR050640">
    <property type="entry name" value="Bact_2-comp_sensor_kinase"/>
</dbReference>
<dbReference type="InterPro" id="IPR010559">
    <property type="entry name" value="Sig_transdc_His_kin_internal"/>
</dbReference>
<evidence type="ECO:0000256" key="8">
    <source>
        <dbReference type="SAM" id="Phobius"/>
    </source>
</evidence>
<keyword evidence="5" id="KW-0805">Transcription regulation</keyword>
<keyword evidence="7" id="KW-0804">Transcription</keyword>
<feature type="transmembrane region" description="Helical" evidence="8">
    <location>
        <begin position="21"/>
        <end position="41"/>
    </location>
</feature>
<dbReference type="Gene3D" id="2.60.120.10">
    <property type="entry name" value="Jelly Rolls"/>
    <property type="match status" value="1"/>
</dbReference>
<proteinExistence type="predicted"/>
<organism evidence="11 12">
    <name type="scientific">Candidatus Blautia faecavium</name>
    <dbReference type="NCBI Taxonomy" id="2838487"/>
    <lineage>
        <taxon>Bacteria</taxon>
        <taxon>Bacillati</taxon>
        <taxon>Bacillota</taxon>
        <taxon>Clostridia</taxon>
        <taxon>Lachnospirales</taxon>
        <taxon>Lachnospiraceae</taxon>
        <taxon>Blautia</taxon>
    </lineage>
</organism>
<dbReference type="Pfam" id="PF00672">
    <property type="entry name" value="HAMP"/>
    <property type="match status" value="1"/>
</dbReference>
<feature type="domain" description="HTH araC/xylS-type" evidence="9">
    <location>
        <begin position="839"/>
        <end position="936"/>
    </location>
</feature>
<comment type="caution">
    <text evidence="11">The sequence shown here is derived from an EMBL/GenBank/DDBJ whole genome shotgun (WGS) entry which is preliminary data.</text>
</comment>
<evidence type="ECO:0000256" key="1">
    <source>
        <dbReference type="ARBA" id="ARBA00004370"/>
    </source>
</evidence>
<reference evidence="11" key="1">
    <citation type="journal article" date="2021" name="PeerJ">
        <title>Extensive microbial diversity within the chicken gut microbiome revealed by metagenomics and culture.</title>
        <authorList>
            <person name="Gilroy R."/>
            <person name="Ravi A."/>
            <person name="Getino M."/>
            <person name="Pursley I."/>
            <person name="Horton D.L."/>
            <person name="Alikhan N.F."/>
            <person name="Baker D."/>
            <person name="Gharbi K."/>
            <person name="Hall N."/>
            <person name="Watson M."/>
            <person name="Adriaenssens E.M."/>
            <person name="Foster-Nyarko E."/>
            <person name="Jarju S."/>
            <person name="Secka A."/>
            <person name="Antonio M."/>
            <person name="Oren A."/>
            <person name="Chaudhuri R.R."/>
            <person name="La Ragione R."/>
            <person name="Hildebrand F."/>
            <person name="Pallen M.J."/>
        </authorList>
    </citation>
    <scope>NUCLEOTIDE SEQUENCE</scope>
    <source>
        <strain evidence="11">ChiSjej1B19-5720</strain>
    </source>
</reference>
<dbReference type="AlphaFoldDB" id="A0A9D2LSY9"/>
<feature type="transmembrane region" description="Helical" evidence="8">
    <location>
        <begin position="314"/>
        <end position="336"/>
    </location>
</feature>
<dbReference type="GO" id="GO:0003700">
    <property type="term" value="F:DNA-binding transcription factor activity"/>
    <property type="evidence" value="ECO:0007669"/>
    <property type="project" value="InterPro"/>
</dbReference>
<keyword evidence="8" id="KW-1133">Transmembrane helix</keyword>
<feature type="domain" description="HAMP" evidence="10">
    <location>
        <begin position="337"/>
        <end position="389"/>
    </location>
</feature>
<dbReference type="Pfam" id="PF02311">
    <property type="entry name" value="AraC_binding"/>
    <property type="match status" value="1"/>
</dbReference>
<keyword evidence="6" id="KW-0238">DNA-binding</keyword>
<dbReference type="InterPro" id="IPR003594">
    <property type="entry name" value="HATPase_dom"/>
</dbReference>
<keyword evidence="4 11" id="KW-0418">Kinase</keyword>
<dbReference type="SUPFAM" id="SSF55874">
    <property type="entry name" value="ATPase domain of HSP90 chaperone/DNA topoisomerase II/histidine kinase"/>
    <property type="match status" value="1"/>
</dbReference>
<comment type="subcellular location">
    <subcellularLocation>
        <location evidence="1">Membrane</location>
    </subcellularLocation>
</comment>
<keyword evidence="8" id="KW-0812">Transmembrane</keyword>
<dbReference type="Gene3D" id="1.10.10.60">
    <property type="entry name" value="Homeodomain-like"/>
    <property type="match status" value="1"/>
</dbReference>
<dbReference type="GO" id="GO:0043565">
    <property type="term" value="F:sequence-specific DNA binding"/>
    <property type="evidence" value="ECO:0007669"/>
    <property type="project" value="InterPro"/>
</dbReference>
<dbReference type="Gene3D" id="3.30.565.10">
    <property type="entry name" value="Histidine kinase-like ATPase, C-terminal domain"/>
    <property type="match status" value="1"/>
</dbReference>
<evidence type="ECO:0000256" key="6">
    <source>
        <dbReference type="ARBA" id="ARBA00023125"/>
    </source>
</evidence>
<keyword evidence="2" id="KW-0597">Phosphoprotein</keyword>
<dbReference type="EMBL" id="DWYZ01000147">
    <property type="protein sequence ID" value="HJB28669.1"/>
    <property type="molecule type" value="Genomic_DNA"/>
</dbReference>
<dbReference type="InterPro" id="IPR036890">
    <property type="entry name" value="HATPase_C_sf"/>
</dbReference>
<evidence type="ECO:0000256" key="7">
    <source>
        <dbReference type="ARBA" id="ARBA00023163"/>
    </source>
</evidence>
<dbReference type="Pfam" id="PF02518">
    <property type="entry name" value="HATPase_c"/>
    <property type="match status" value="1"/>
</dbReference>
<dbReference type="CDD" id="cd06225">
    <property type="entry name" value="HAMP"/>
    <property type="match status" value="1"/>
</dbReference>
<evidence type="ECO:0000256" key="3">
    <source>
        <dbReference type="ARBA" id="ARBA00022679"/>
    </source>
</evidence>
<dbReference type="PANTHER" id="PTHR34220:SF7">
    <property type="entry name" value="SENSOR HISTIDINE KINASE YPDA"/>
    <property type="match status" value="1"/>
</dbReference>
<dbReference type="InterPro" id="IPR011051">
    <property type="entry name" value="RmlC_Cupin_sf"/>
</dbReference>
<dbReference type="Pfam" id="PF12833">
    <property type="entry name" value="HTH_18"/>
    <property type="match status" value="1"/>
</dbReference>
<gene>
    <name evidence="11" type="ORF">IAA06_07725</name>
</gene>
<dbReference type="InterPro" id="IPR003313">
    <property type="entry name" value="AraC-bd"/>
</dbReference>
<evidence type="ECO:0000313" key="11">
    <source>
        <dbReference type="EMBL" id="HJB28669.1"/>
    </source>
</evidence>
<dbReference type="SMART" id="SM00304">
    <property type="entry name" value="HAMP"/>
    <property type="match status" value="1"/>
</dbReference>
<name>A0A9D2LSY9_9FIRM</name>
<protein>
    <submittedName>
        <fullName evidence="11">Histidine kinase</fullName>
    </submittedName>
</protein>
<evidence type="ECO:0000256" key="2">
    <source>
        <dbReference type="ARBA" id="ARBA00022553"/>
    </source>
</evidence>
<evidence type="ECO:0000259" key="9">
    <source>
        <dbReference type="PROSITE" id="PS01124"/>
    </source>
</evidence>